<comment type="subcellular location">
    <subcellularLocation>
        <location evidence="2">Plastid</location>
        <location evidence="2">Apicoplast</location>
    </subcellularLocation>
</comment>
<dbReference type="Pfam" id="PF00562">
    <property type="entry name" value="RNA_pol_Rpb2_6"/>
    <property type="match status" value="1"/>
</dbReference>
<dbReference type="EC" id="2.7.7.6" evidence="4"/>
<evidence type="ECO:0000256" key="10">
    <source>
        <dbReference type="ARBA" id="ARBA00022887"/>
    </source>
</evidence>
<evidence type="ECO:0000259" key="19">
    <source>
        <dbReference type="Pfam" id="PF04565"/>
    </source>
</evidence>
<evidence type="ECO:0000259" key="17">
    <source>
        <dbReference type="Pfam" id="PF00562"/>
    </source>
</evidence>
<dbReference type="GO" id="GO:0003899">
    <property type="term" value="F:DNA-directed RNA polymerase activity"/>
    <property type="evidence" value="ECO:0007669"/>
    <property type="project" value="UniProtKB-EC"/>
</dbReference>
<protein>
    <recommendedName>
        <fullName evidence="5">DNA-directed RNA polymerase subunit beta</fullName>
        <ecNumber evidence="4">2.7.7.6</ecNumber>
    </recommendedName>
    <alternativeName>
        <fullName evidence="14">PEP</fullName>
    </alternativeName>
    <alternativeName>
        <fullName evidence="13">Plastid-encoded RNA polymerase subunit beta</fullName>
    </alternativeName>
</protein>
<feature type="domain" description="RNA polymerase Rpb2" evidence="18">
    <location>
        <begin position="969"/>
        <end position="1042"/>
    </location>
</feature>
<proteinExistence type="inferred from homology"/>
<name>A0A5C1H8G0_9APIC</name>
<keyword evidence="8" id="KW-0808">Transferase</keyword>
<evidence type="ECO:0000259" key="18">
    <source>
        <dbReference type="Pfam" id="PF04560"/>
    </source>
</evidence>
<evidence type="ECO:0000256" key="5">
    <source>
        <dbReference type="ARBA" id="ARBA00021955"/>
    </source>
</evidence>
<dbReference type="PANTHER" id="PTHR20856">
    <property type="entry name" value="DNA-DIRECTED RNA POLYMERASE I SUBUNIT 2"/>
    <property type="match status" value="1"/>
</dbReference>
<keyword evidence="7" id="KW-0934">Plastid</keyword>
<dbReference type="InterPro" id="IPR014724">
    <property type="entry name" value="RNA_pol_RPB2_OB-fold"/>
</dbReference>
<dbReference type="GO" id="GO:0003677">
    <property type="term" value="F:DNA binding"/>
    <property type="evidence" value="ECO:0007669"/>
    <property type="project" value="InterPro"/>
</dbReference>
<gene>
    <name evidence="20" type="primary">rpoB</name>
</gene>
<dbReference type="Gene3D" id="2.40.50.150">
    <property type="match status" value="1"/>
</dbReference>
<keyword evidence="10" id="KW-0933">Apicoplast</keyword>
<dbReference type="Gene3D" id="2.30.150.10">
    <property type="entry name" value="DNA-directed RNA polymerase, beta subunit, external 1 domain"/>
    <property type="match status" value="1"/>
</dbReference>
<dbReference type="Gene3D" id="2.40.270.10">
    <property type="entry name" value="DNA-directed RNA polymerase, subunit 2, domain 6"/>
    <property type="match status" value="1"/>
</dbReference>
<evidence type="ECO:0000256" key="14">
    <source>
        <dbReference type="ARBA" id="ARBA00032782"/>
    </source>
</evidence>
<sequence length="1057" mass="123716">MPYSLLSFSIKNTETLVSNYLTFLKITLINKLYKLVPNSINYNNIFIKFHIKDLKFNTNKYEINHLNYINNKINPTYKVSFPIELFFDNKKLKFNFNLFKFPKIDSQNNLILNGLKKIFISKITRDSGLYFNLIQKNNYTVYKASLLFNNLNLINIEFKNNNFKIYNFKQKIEIDYIIFLHYLGISNKDIIKLSRYGNSIFLKNILKTSIKNYNYILKNIPFYLKHLEELAFYFESINFNIYKNIFVNIVKKQYFSNFIEIEKLQNRIGSVFRNNLTYLSTDLIQILDFLIDFKFNKRNILDLDNFSNKKLENIINIFLDQTNNILEKRLTFLLNNLTRLNSTNKFNFINLINNKQNIYNFKDQFNIHPLIQYLDETNSLSKFMHKFKLIKSNNVYIKEFKLRDIRTSELGKICLINTSEGLNSGLVVYLPENIIINNSQITTPLKTNIKTFKIKTISSIEQEKYNISLESKILRKNNKSLSLNSIIFYKNYLEKNFLNKESYFKESELFSLSQNLIPFLIHNEPTRALMGAKMQTQSLPLIYKQKPLITTNSNQILSRKNNNIYALQEGIITYVSSYKIIIRDILNREIIYYLPNFNFSNQNTLINYIPLVWPGERVFPGQLLANSQDFIDNEFSIGNNCFILYGSYLGYDFEDALIINKNLLKNHIFTSLHLNSYEISCLYEGDSYSEITTWKVPKYTTYAKRNLDKFGIIKEGSKVLEDDLILGKIRLYNLNNKLESLGKFLYVLFGHQLRNIKDTSVLISSGNAGRVAKIELFSNSNVFKDPNSYLKFKIFIIKQRILEIGDKLWGRYGNKGVIAHIADPVDLPYTEDSITPDIITTSVGVPSRMNLGQLYESLFGLNFYYLDKRILLQNNLNSKLGSNYLKTLLYNYLKQLNIYQGMSQFNSYNFGKSQLFNGKTGKMLKGTSLLGVSFYTKLIHMVKEKVHYRTIGPYSNITQQPIKSRSKKGAQRFGEMEVWALEAFGAAYNLKELFTFKSDNIKARFNLQEYLLYNLPLKSSILSESFYLILNQLKSLALNIETLIVSENNKSLININK</sequence>
<dbReference type="InterPro" id="IPR042107">
    <property type="entry name" value="DNA-dir_RNA_pol_bsu_ext_1_sf"/>
</dbReference>
<dbReference type="EMBL" id="MK573209">
    <property type="protein sequence ID" value="QEM01843.1"/>
    <property type="molecule type" value="Genomic_DNA"/>
</dbReference>
<evidence type="ECO:0000256" key="16">
    <source>
        <dbReference type="RuleBase" id="RU000434"/>
    </source>
</evidence>
<feature type="domain" description="RNA polymerase Rpb2" evidence="19">
    <location>
        <begin position="372"/>
        <end position="430"/>
    </location>
</feature>
<accession>A0A5C1H8G0</accession>
<dbReference type="SUPFAM" id="SSF64484">
    <property type="entry name" value="beta and beta-prime subunits of DNA dependent RNA-polymerase"/>
    <property type="match status" value="1"/>
</dbReference>
<keyword evidence="6 20" id="KW-0240">DNA-directed RNA polymerase</keyword>
<dbReference type="Gene3D" id="3.90.1100.10">
    <property type="match status" value="1"/>
</dbReference>
<organism evidence="20">
    <name type="scientific">Nephromyces sp. ex Molgula occidentalis</name>
    <dbReference type="NCBI Taxonomy" id="2544991"/>
    <lineage>
        <taxon>Eukaryota</taxon>
        <taxon>Sar</taxon>
        <taxon>Alveolata</taxon>
        <taxon>Apicomplexa</taxon>
        <taxon>Aconoidasida</taxon>
        <taxon>Nephromycida</taxon>
        <taxon>Nephromyces</taxon>
    </lineage>
</organism>
<dbReference type="GO" id="GO:0020011">
    <property type="term" value="C:apicoplast"/>
    <property type="evidence" value="ECO:0007669"/>
    <property type="project" value="UniProtKB-SubCell"/>
</dbReference>
<dbReference type="InterPro" id="IPR007645">
    <property type="entry name" value="RNA_pol_Rpb2_3"/>
</dbReference>
<evidence type="ECO:0000256" key="12">
    <source>
        <dbReference type="ARBA" id="ARBA00026088"/>
    </source>
</evidence>
<reference evidence="20" key="1">
    <citation type="journal article" date="2019" name="Genome Biol. Evol.">
        <title>Nephromyces represents a diverse and novel lineage of the Apicomplexa that has retained apicoplasts.</title>
        <authorList>
            <person name="Munoz-Gomez S.A."/>
            <person name="Durnin K."/>
            <person name="Eme L."/>
            <person name="Paight C."/>
            <person name="Lane C.E."/>
            <person name="Saffo M.B."/>
            <person name="Slamovits C.H."/>
        </authorList>
    </citation>
    <scope>NUCLEOTIDE SEQUENCE</scope>
    <source>
        <strain evidence="20">688</strain>
    </source>
</reference>
<dbReference type="Gene3D" id="3.90.1110.10">
    <property type="entry name" value="RNA polymerase Rpb2, domain 2"/>
    <property type="match status" value="1"/>
</dbReference>
<dbReference type="InterPro" id="IPR007120">
    <property type="entry name" value="DNA-dir_RNAP_su2_dom"/>
</dbReference>
<dbReference type="InterPro" id="IPR015712">
    <property type="entry name" value="DNA-dir_RNA_pol_su2"/>
</dbReference>
<dbReference type="InterPro" id="IPR007641">
    <property type="entry name" value="RNA_pol_Rpb2_7"/>
</dbReference>
<evidence type="ECO:0000256" key="4">
    <source>
        <dbReference type="ARBA" id="ARBA00012418"/>
    </source>
</evidence>
<dbReference type="Gene3D" id="2.40.50.100">
    <property type="match status" value="1"/>
</dbReference>
<dbReference type="AlphaFoldDB" id="A0A5C1H8G0"/>
<evidence type="ECO:0000256" key="11">
    <source>
        <dbReference type="ARBA" id="ARBA00023163"/>
    </source>
</evidence>
<comment type="function">
    <text evidence="1">DNA-dependent RNA polymerase catalyzes the transcription of DNA into RNA using the four ribonucleoside triphosphates as substrates.</text>
</comment>
<evidence type="ECO:0000256" key="3">
    <source>
        <dbReference type="ARBA" id="ARBA00006835"/>
    </source>
</evidence>
<dbReference type="GO" id="GO:0006351">
    <property type="term" value="P:DNA-templated transcription"/>
    <property type="evidence" value="ECO:0007669"/>
    <property type="project" value="InterPro"/>
</dbReference>
<comment type="catalytic activity">
    <reaction evidence="15">
        <text>RNA(n) + a ribonucleoside 5'-triphosphate = RNA(n+1) + diphosphate</text>
        <dbReference type="Rhea" id="RHEA:21248"/>
        <dbReference type="Rhea" id="RHEA-COMP:14527"/>
        <dbReference type="Rhea" id="RHEA-COMP:17342"/>
        <dbReference type="ChEBI" id="CHEBI:33019"/>
        <dbReference type="ChEBI" id="CHEBI:61557"/>
        <dbReference type="ChEBI" id="CHEBI:140395"/>
        <dbReference type="EC" id="2.7.7.6"/>
    </reaction>
</comment>
<evidence type="ECO:0000256" key="15">
    <source>
        <dbReference type="ARBA" id="ARBA00048552"/>
    </source>
</evidence>
<dbReference type="InterPro" id="IPR037033">
    <property type="entry name" value="DNA-dir_RNAP_su2_hyb_sf"/>
</dbReference>
<dbReference type="Pfam" id="PF04560">
    <property type="entry name" value="RNA_pol_Rpb2_7"/>
    <property type="match status" value="1"/>
</dbReference>
<keyword evidence="9" id="KW-0548">Nucleotidyltransferase</keyword>
<dbReference type="Pfam" id="PF04565">
    <property type="entry name" value="RNA_pol_Rpb2_3"/>
    <property type="match status" value="1"/>
</dbReference>
<comment type="similarity">
    <text evidence="3 16">Belongs to the RNA polymerase beta chain family.</text>
</comment>
<dbReference type="GO" id="GO:0000428">
    <property type="term" value="C:DNA-directed RNA polymerase complex"/>
    <property type="evidence" value="ECO:0007669"/>
    <property type="project" value="UniProtKB-KW"/>
</dbReference>
<dbReference type="InterPro" id="IPR037034">
    <property type="entry name" value="RNA_pol_Rpb2_2_sf"/>
</dbReference>
<evidence type="ECO:0000256" key="6">
    <source>
        <dbReference type="ARBA" id="ARBA00022478"/>
    </source>
</evidence>
<evidence type="ECO:0000256" key="7">
    <source>
        <dbReference type="ARBA" id="ARBA00022640"/>
    </source>
</evidence>
<feature type="domain" description="DNA-directed RNA polymerase subunit 2 hybrid-binding" evidence="17">
    <location>
        <begin position="566"/>
        <end position="967"/>
    </location>
</feature>
<evidence type="ECO:0000256" key="8">
    <source>
        <dbReference type="ARBA" id="ARBA00022679"/>
    </source>
</evidence>
<evidence type="ECO:0000313" key="20">
    <source>
        <dbReference type="EMBL" id="QEM01843.1"/>
    </source>
</evidence>
<evidence type="ECO:0000256" key="1">
    <source>
        <dbReference type="ARBA" id="ARBA00004026"/>
    </source>
</evidence>
<evidence type="ECO:0000256" key="9">
    <source>
        <dbReference type="ARBA" id="ARBA00022695"/>
    </source>
</evidence>
<dbReference type="Gene3D" id="3.90.1800.10">
    <property type="entry name" value="RNA polymerase alpha subunit dimerisation domain"/>
    <property type="match status" value="1"/>
</dbReference>
<comment type="subunit">
    <text evidence="12">In plastids the minimal PEP RNA polymerase catalytic core is composed of four subunits: alpha, beta, beta', and beta''. When a (nuclear-encoded) sigma factor is associated with the core the holoenzyme is formed, which can initiate transcription.</text>
</comment>
<evidence type="ECO:0000256" key="13">
    <source>
        <dbReference type="ARBA" id="ARBA00031090"/>
    </source>
</evidence>
<evidence type="ECO:0000256" key="2">
    <source>
        <dbReference type="ARBA" id="ARBA00004467"/>
    </source>
</evidence>
<dbReference type="GO" id="GO:0032549">
    <property type="term" value="F:ribonucleoside binding"/>
    <property type="evidence" value="ECO:0007669"/>
    <property type="project" value="InterPro"/>
</dbReference>
<keyword evidence="11" id="KW-0804">Transcription</keyword>